<organism evidence="7 8">
    <name type="scientific">Rhipicephalus microplus</name>
    <name type="common">Cattle tick</name>
    <name type="synonym">Boophilus microplus</name>
    <dbReference type="NCBI Taxonomy" id="6941"/>
    <lineage>
        <taxon>Eukaryota</taxon>
        <taxon>Metazoa</taxon>
        <taxon>Ecdysozoa</taxon>
        <taxon>Arthropoda</taxon>
        <taxon>Chelicerata</taxon>
        <taxon>Arachnida</taxon>
        <taxon>Acari</taxon>
        <taxon>Parasitiformes</taxon>
        <taxon>Ixodida</taxon>
        <taxon>Ixodoidea</taxon>
        <taxon>Ixodidae</taxon>
        <taxon>Rhipicephalinae</taxon>
        <taxon>Rhipicephalus</taxon>
        <taxon>Boophilus</taxon>
    </lineage>
</organism>
<dbReference type="InterPro" id="IPR036249">
    <property type="entry name" value="Thioredoxin-like_sf"/>
</dbReference>
<proteinExistence type="inferred from homology"/>
<evidence type="ECO:0000256" key="4">
    <source>
        <dbReference type="PIRNR" id="PIRNR006386"/>
    </source>
</evidence>
<dbReference type="EC" id="2.5.1.18" evidence="4"/>
<comment type="caution">
    <text evidence="7">The sequence shown here is derived from an EMBL/GenBank/DDBJ whole genome shotgun (WGS) entry which is preliminary data.</text>
</comment>
<evidence type="ECO:0000256" key="3">
    <source>
        <dbReference type="ARBA" id="ARBA00047960"/>
    </source>
</evidence>
<dbReference type="GO" id="GO:0005777">
    <property type="term" value="C:peroxisome"/>
    <property type="evidence" value="ECO:0007669"/>
    <property type="project" value="TreeGrafter"/>
</dbReference>
<dbReference type="GO" id="GO:0006749">
    <property type="term" value="P:glutathione metabolic process"/>
    <property type="evidence" value="ECO:0007669"/>
    <property type="project" value="TreeGrafter"/>
</dbReference>
<dbReference type="Proteomes" id="UP000821866">
    <property type="component" value="Chromosome 10"/>
</dbReference>
<feature type="active site" description="Nucleophile" evidence="5">
    <location>
        <position position="16"/>
    </location>
</feature>
<dbReference type="GO" id="GO:0004602">
    <property type="term" value="F:glutathione peroxidase activity"/>
    <property type="evidence" value="ECO:0007669"/>
    <property type="project" value="TreeGrafter"/>
</dbReference>
<feature type="domain" description="DSBA-like thioredoxin" evidence="6">
    <location>
        <begin position="7"/>
        <end position="208"/>
    </location>
</feature>
<dbReference type="InterPro" id="IPR001853">
    <property type="entry name" value="DSBA-like_thioredoxin_dom"/>
</dbReference>
<dbReference type="Gene3D" id="3.40.30.10">
    <property type="entry name" value="Glutaredoxin"/>
    <property type="match status" value="1"/>
</dbReference>
<dbReference type="AlphaFoldDB" id="A0A9J6EUN9"/>
<dbReference type="GO" id="GO:0005739">
    <property type="term" value="C:mitochondrion"/>
    <property type="evidence" value="ECO:0007669"/>
    <property type="project" value="TreeGrafter"/>
</dbReference>
<evidence type="ECO:0000313" key="8">
    <source>
        <dbReference type="Proteomes" id="UP000821866"/>
    </source>
</evidence>
<evidence type="ECO:0000256" key="1">
    <source>
        <dbReference type="ARBA" id="ARBA00006494"/>
    </source>
</evidence>
<accession>A0A9J6EUN9</accession>
<protein>
    <recommendedName>
        <fullName evidence="4">Glutathione S-transferase kappa</fullName>
        <ecNumber evidence="4">2.5.1.18</ecNumber>
    </recommendedName>
</protein>
<dbReference type="InterPro" id="IPR014440">
    <property type="entry name" value="HCCAis_GSTk"/>
</dbReference>
<keyword evidence="8" id="KW-1185">Reference proteome</keyword>
<gene>
    <name evidence="7" type="ORF">HPB51_021627</name>
</gene>
<evidence type="ECO:0000313" key="7">
    <source>
        <dbReference type="EMBL" id="KAH8038070.1"/>
    </source>
</evidence>
<dbReference type="EMBL" id="JABSTU010000002">
    <property type="protein sequence ID" value="KAH8038070.1"/>
    <property type="molecule type" value="Genomic_DNA"/>
</dbReference>
<dbReference type="SUPFAM" id="SSF52833">
    <property type="entry name" value="Thioredoxin-like"/>
    <property type="match status" value="1"/>
</dbReference>
<dbReference type="PANTHER" id="PTHR42943">
    <property type="entry name" value="GLUTATHIONE S-TRANSFERASE KAPPA"/>
    <property type="match status" value="1"/>
</dbReference>
<dbReference type="VEuPathDB" id="VectorBase:LOC119180343"/>
<evidence type="ECO:0000256" key="5">
    <source>
        <dbReference type="PIRSR" id="PIRSR006386-1"/>
    </source>
</evidence>
<name>A0A9J6EUN9_RHIMP</name>
<reference evidence="7" key="2">
    <citation type="submission" date="2021-09" db="EMBL/GenBank/DDBJ databases">
        <authorList>
            <person name="Jia N."/>
            <person name="Wang J."/>
            <person name="Shi W."/>
            <person name="Du L."/>
            <person name="Sun Y."/>
            <person name="Zhan W."/>
            <person name="Jiang J."/>
            <person name="Wang Q."/>
            <person name="Zhang B."/>
            <person name="Ji P."/>
            <person name="Sakyi L.B."/>
            <person name="Cui X."/>
            <person name="Yuan T."/>
            <person name="Jiang B."/>
            <person name="Yang W."/>
            <person name="Lam T.T.-Y."/>
            <person name="Chang Q."/>
            <person name="Ding S."/>
            <person name="Wang X."/>
            <person name="Zhu J."/>
            <person name="Ruan X."/>
            <person name="Zhao L."/>
            <person name="Wei J."/>
            <person name="Que T."/>
            <person name="Du C."/>
            <person name="Cheng J."/>
            <person name="Dai P."/>
            <person name="Han X."/>
            <person name="Huang E."/>
            <person name="Gao Y."/>
            <person name="Liu J."/>
            <person name="Shao H."/>
            <person name="Ye R."/>
            <person name="Li L."/>
            <person name="Wei W."/>
            <person name="Wang X."/>
            <person name="Wang C."/>
            <person name="Huo Q."/>
            <person name="Li W."/>
            <person name="Guo W."/>
            <person name="Chen H."/>
            <person name="Chen S."/>
            <person name="Zhou L."/>
            <person name="Zhou L."/>
            <person name="Ni X."/>
            <person name="Tian J."/>
            <person name="Zhou Y."/>
            <person name="Sheng Y."/>
            <person name="Liu T."/>
            <person name="Pan Y."/>
            <person name="Xia L."/>
            <person name="Li J."/>
            <person name="Zhao F."/>
            <person name="Cao W."/>
        </authorList>
    </citation>
    <scope>NUCLEOTIDE SEQUENCE</scope>
    <source>
        <strain evidence="7">Rmic-2018</strain>
        <tissue evidence="7">Larvae</tissue>
    </source>
</reference>
<comment type="similarity">
    <text evidence="1 4">Belongs to the GST superfamily. Kappa family.</text>
</comment>
<sequence length="245" mass="28434">MAVSRVTVELFYDVISPYSYLAFETLTRYRAPWNLDLKLKPFFLGGVMKESNNRPPSLVPNKASYMTTDLRRLSDFYGVPIKPPDFFLEFITTKSTIKPQRFLIALDMKYPQHLEEVSRGFWKRFYEDNKDIAEEDSVAEVGRAAGMQEDAIKDALTMIKEDRVKKALLENTKLAVDEYRAFGAPTIVAHVAGKPEVFFGSDRFEVMALECTRMGEWVHCGRRQAVRVKQKRRKIWWRCSSLLLK</sequence>
<evidence type="ECO:0000259" key="6">
    <source>
        <dbReference type="Pfam" id="PF01323"/>
    </source>
</evidence>
<dbReference type="PANTHER" id="PTHR42943:SF2">
    <property type="entry name" value="GLUTATHIONE S-TRANSFERASE KAPPA 1"/>
    <property type="match status" value="1"/>
</dbReference>
<reference evidence="7" key="1">
    <citation type="journal article" date="2020" name="Cell">
        <title>Large-Scale Comparative Analyses of Tick Genomes Elucidate Their Genetic Diversity and Vector Capacities.</title>
        <authorList>
            <consortium name="Tick Genome and Microbiome Consortium (TIGMIC)"/>
            <person name="Jia N."/>
            <person name="Wang J."/>
            <person name="Shi W."/>
            <person name="Du L."/>
            <person name="Sun Y."/>
            <person name="Zhan W."/>
            <person name="Jiang J.F."/>
            <person name="Wang Q."/>
            <person name="Zhang B."/>
            <person name="Ji P."/>
            <person name="Bell-Sakyi L."/>
            <person name="Cui X.M."/>
            <person name="Yuan T.T."/>
            <person name="Jiang B.G."/>
            <person name="Yang W.F."/>
            <person name="Lam T.T."/>
            <person name="Chang Q.C."/>
            <person name="Ding S.J."/>
            <person name="Wang X.J."/>
            <person name="Zhu J.G."/>
            <person name="Ruan X.D."/>
            <person name="Zhao L."/>
            <person name="Wei J.T."/>
            <person name="Ye R.Z."/>
            <person name="Que T.C."/>
            <person name="Du C.H."/>
            <person name="Zhou Y.H."/>
            <person name="Cheng J.X."/>
            <person name="Dai P.F."/>
            <person name="Guo W.B."/>
            <person name="Han X.H."/>
            <person name="Huang E.J."/>
            <person name="Li L.F."/>
            <person name="Wei W."/>
            <person name="Gao Y.C."/>
            <person name="Liu J.Z."/>
            <person name="Shao H.Z."/>
            <person name="Wang X."/>
            <person name="Wang C.C."/>
            <person name="Yang T.C."/>
            <person name="Huo Q.B."/>
            <person name="Li W."/>
            <person name="Chen H.Y."/>
            <person name="Chen S.E."/>
            <person name="Zhou L.G."/>
            <person name="Ni X.B."/>
            <person name="Tian J.H."/>
            <person name="Sheng Y."/>
            <person name="Liu T."/>
            <person name="Pan Y.S."/>
            <person name="Xia L.Y."/>
            <person name="Li J."/>
            <person name="Zhao F."/>
            <person name="Cao W.C."/>
        </authorList>
    </citation>
    <scope>NUCLEOTIDE SEQUENCE</scope>
    <source>
        <strain evidence="7">Rmic-2018</strain>
    </source>
</reference>
<dbReference type="PIRSF" id="PIRSF006386">
    <property type="entry name" value="HCCAis_GSTk"/>
    <property type="match status" value="1"/>
</dbReference>
<keyword evidence="2 4" id="KW-0808">Transferase</keyword>
<evidence type="ECO:0000256" key="2">
    <source>
        <dbReference type="ARBA" id="ARBA00022679"/>
    </source>
</evidence>
<dbReference type="InterPro" id="IPR051924">
    <property type="entry name" value="GST_Kappa/NadH"/>
</dbReference>
<comment type="catalytic activity">
    <reaction evidence="3 4">
        <text>RX + glutathione = an S-substituted glutathione + a halide anion + H(+)</text>
        <dbReference type="Rhea" id="RHEA:16437"/>
        <dbReference type="ChEBI" id="CHEBI:15378"/>
        <dbReference type="ChEBI" id="CHEBI:16042"/>
        <dbReference type="ChEBI" id="CHEBI:17792"/>
        <dbReference type="ChEBI" id="CHEBI:57925"/>
        <dbReference type="ChEBI" id="CHEBI:90779"/>
        <dbReference type="EC" id="2.5.1.18"/>
    </reaction>
</comment>
<dbReference type="GO" id="GO:0004364">
    <property type="term" value="F:glutathione transferase activity"/>
    <property type="evidence" value="ECO:0007669"/>
    <property type="project" value="UniProtKB-UniRule"/>
</dbReference>
<dbReference type="FunFam" id="3.40.30.10:FF:000096">
    <property type="entry name" value="Glutathione S-transferase kappa"/>
    <property type="match status" value="1"/>
</dbReference>
<dbReference type="Pfam" id="PF01323">
    <property type="entry name" value="DSBA"/>
    <property type="match status" value="1"/>
</dbReference>